<dbReference type="Proteomes" id="UP000298596">
    <property type="component" value="Plasmid p8"/>
</dbReference>
<dbReference type="EMBL" id="CP032338">
    <property type="protein sequence ID" value="QCO07508.1"/>
    <property type="molecule type" value="Genomic_DNA"/>
</dbReference>
<geneLocation type="plasmid" evidence="1 2">
    <name>p8</name>
</geneLocation>
<organism evidence="1 2">
    <name type="scientific">Azospirillum brasilense</name>
    <dbReference type="NCBI Taxonomy" id="192"/>
    <lineage>
        <taxon>Bacteria</taxon>
        <taxon>Pseudomonadati</taxon>
        <taxon>Pseudomonadota</taxon>
        <taxon>Alphaproteobacteria</taxon>
        <taxon>Rhodospirillales</taxon>
        <taxon>Azospirillaceae</taxon>
        <taxon>Azospirillum</taxon>
    </lineage>
</organism>
<reference evidence="1 2" key="1">
    <citation type="submission" date="2018-09" db="EMBL/GenBank/DDBJ databases">
        <title>Whole genome based analysis of evolution and adaptive divergence in Indian and Brazilian strains of Azospirillum brasilense.</title>
        <authorList>
            <person name="Singh C."/>
            <person name="Tripathi A.K."/>
        </authorList>
    </citation>
    <scope>NUCLEOTIDE SEQUENCE [LARGE SCALE GENOMIC DNA]</scope>
    <source>
        <strain evidence="1 2">MTCC4036</strain>
        <plasmid evidence="1 2">p8</plasmid>
    </source>
</reference>
<sequence>MEKLEQWARDHALGDPAARAAWLVIARADLEGELLTAAELVRRSGVTRYLANRFLRRAAAQALSRPAWQSTTRSIPGYV</sequence>
<dbReference type="AlphaFoldDB" id="A0A4D8QB18"/>
<evidence type="ECO:0000313" key="2">
    <source>
        <dbReference type="Proteomes" id="UP000298596"/>
    </source>
</evidence>
<accession>A0A4D8QB18</accession>
<gene>
    <name evidence="1" type="ORF">D3867_37120</name>
</gene>
<proteinExistence type="predicted"/>
<protein>
    <submittedName>
        <fullName evidence="1">Uncharacterized protein</fullName>
    </submittedName>
</protein>
<evidence type="ECO:0000313" key="1">
    <source>
        <dbReference type="EMBL" id="QCO07508.1"/>
    </source>
</evidence>
<name>A0A4D8QB18_AZOBR</name>
<keyword evidence="1" id="KW-0614">Plasmid</keyword>